<dbReference type="PANTHER" id="PTHR13045">
    <property type="entry name" value="5'-NUCLEOTIDASE"/>
    <property type="match status" value="1"/>
</dbReference>
<evidence type="ECO:0000256" key="7">
    <source>
        <dbReference type="ARBA" id="ARBA00022842"/>
    </source>
</evidence>
<keyword evidence="10" id="KW-1185">Reference proteome</keyword>
<dbReference type="Gene3D" id="1.10.150.340">
    <property type="entry name" value="Pyrimidine 5'-nucleotidase (UMPH-1), N-terminal domain"/>
    <property type="match status" value="1"/>
</dbReference>
<evidence type="ECO:0000256" key="5">
    <source>
        <dbReference type="ARBA" id="ARBA00022741"/>
    </source>
</evidence>
<dbReference type="InterPro" id="IPR036412">
    <property type="entry name" value="HAD-like_sf"/>
</dbReference>
<dbReference type="GO" id="GO:0005737">
    <property type="term" value="C:cytoplasm"/>
    <property type="evidence" value="ECO:0007669"/>
    <property type="project" value="UniProtKB-SubCell"/>
</dbReference>
<keyword evidence="8 9" id="KW-0546">Nucleotide metabolism</keyword>
<protein>
    <recommendedName>
        <fullName evidence="3 9">5'-nucleotidase</fullName>
        <ecNumber evidence="3 9">3.1.3.5</ecNumber>
    </recommendedName>
</protein>
<dbReference type="EC" id="3.1.3.5" evidence="3 9"/>
<evidence type="ECO:0000256" key="9">
    <source>
        <dbReference type="RuleBase" id="RU361276"/>
    </source>
</evidence>
<evidence type="ECO:0000256" key="2">
    <source>
        <dbReference type="ARBA" id="ARBA00008389"/>
    </source>
</evidence>
<evidence type="ECO:0000256" key="4">
    <source>
        <dbReference type="ARBA" id="ARBA00022723"/>
    </source>
</evidence>
<evidence type="ECO:0000256" key="3">
    <source>
        <dbReference type="ARBA" id="ARBA00012643"/>
    </source>
</evidence>
<evidence type="ECO:0000256" key="6">
    <source>
        <dbReference type="ARBA" id="ARBA00022801"/>
    </source>
</evidence>
<dbReference type="InterPro" id="IPR006434">
    <property type="entry name" value="Pyrimidine_nucleotidase_eu"/>
</dbReference>
<reference evidence="10" key="1">
    <citation type="submission" date="2025-05" db="UniProtKB">
        <authorList>
            <consortium name="RefSeq"/>
        </authorList>
    </citation>
    <scope>NUCLEOTIDE SEQUENCE [LARGE SCALE GENOMIC DNA]</scope>
</reference>
<gene>
    <name evidence="11" type="primary">LOC113397198</name>
</gene>
<dbReference type="GO" id="GO:0000287">
    <property type="term" value="F:magnesium ion binding"/>
    <property type="evidence" value="ECO:0007669"/>
    <property type="project" value="InterPro"/>
</dbReference>
<dbReference type="SFLD" id="SFLDS00003">
    <property type="entry name" value="Haloacid_Dehalogenase"/>
    <property type="match status" value="1"/>
</dbReference>
<dbReference type="OrthoDB" id="10014216at2759"/>
<keyword evidence="9" id="KW-0963">Cytoplasm</keyword>
<keyword evidence="4" id="KW-0479">Metal-binding</keyword>
<dbReference type="Gene3D" id="3.40.50.1000">
    <property type="entry name" value="HAD superfamily/HAD-like"/>
    <property type="match status" value="1"/>
</dbReference>
<evidence type="ECO:0000313" key="11">
    <source>
        <dbReference type="RefSeq" id="XP_026491216.1"/>
    </source>
</evidence>
<comment type="subcellular location">
    <subcellularLocation>
        <location evidence="9">Cytoplasm</location>
    </subcellularLocation>
</comment>
<dbReference type="CTD" id="37875"/>
<dbReference type="OMA" id="GPERMQI"/>
<dbReference type="GO" id="GO:0000166">
    <property type="term" value="F:nucleotide binding"/>
    <property type="evidence" value="ECO:0007669"/>
    <property type="project" value="UniProtKB-KW"/>
</dbReference>
<evidence type="ECO:0000256" key="1">
    <source>
        <dbReference type="ARBA" id="ARBA00000815"/>
    </source>
</evidence>
<dbReference type="GO" id="GO:0009117">
    <property type="term" value="P:nucleotide metabolic process"/>
    <property type="evidence" value="ECO:0007669"/>
    <property type="project" value="UniProtKB-KW"/>
</dbReference>
<dbReference type="AlphaFoldDB" id="A0A8B8I527"/>
<organism evidence="10 11">
    <name type="scientific">Vanessa tameamea</name>
    <name type="common">Kamehameha butterfly</name>
    <dbReference type="NCBI Taxonomy" id="334116"/>
    <lineage>
        <taxon>Eukaryota</taxon>
        <taxon>Metazoa</taxon>
        <taxon>Ecdysozoa</taxon>
        <taxon>Arthropoda</taxon>
        <taxon>Hexapoda</taxon>
        <taxon>Insecta</taxon>
        <taxon>Pterygota</taxon>
        <taxon>Neoptera</taxon>
        <taxon>Endopterygota</taxon>
        <taxon>Lepidoptera</taxon>
        <taxon>Glossata</taxon>
        <taxon>Ditrysia</taxon>
        <taxon>Papilionoidea</taxon>
        <taxon>Nymphalidae</taxon>
        <taxon>Nymphalinae</taxon>
        <taxon>Vanessa</taxon>
    </lineage>
</organism>
<dbReference type="GeneID" id="113397198"/>
<dbReference type="Proteomes" id="UP001652626">
    <property type="component" value="Chromosome 3"/>
</dbReference>
<name>A0A8B8I527_VANTA</name>
<dbReference type="SUPFAM" id="SSF56784">
    <property type="entry name" value="HAD-like"/>
    <property type="match status" value="1"/>
</dbReference>
<proteinExistence type="inferred from homology"/>
<keyword evidence="7" id="KW-0460">Magnesium</keyword>
<dbReference type="SFLD" id="SFLDG01128">
    <property type="entry name" value="C1.4:_5'-Nucleotidase_Like"/>
    <property type="match status" value="1"/>
</dbReference>
<dbReference type="FunFam" id="1.10.150.340:FF:000001">
    <property type="entry name" value="Cytosolic 5-nucleotidase 3-like"/>
    <property type="match status" value="1"/>
</dbReference>
<comment type="catalytic activity">
    <reaction evidence="1 9">
        <text>a ribonucleoside 5'-phosphate + H2O = a ribonucleoside + phosphate</text>
        <dbReference type="Rhea" id="RHEA:12484"/>
        <dbReference type="ChEBI" id="CHEBI:15377"/>
        <dbReference type="ChEBI" id="CHEBI:18254"/>
        <dbReference type="ChEBI" id="CHEBI:43474"/>
        <dbReference type="ChEBI" id="CHEBI:58043"/>
        <dbReference type="EC" id="3.1.3.5"/>
    </reaction>
</comment>
<dbReference type="NCBIfam" id="TIGR01544">
    <property type="entry name" value="HAD-SF-IE"/>
    <property type="match status" value="1"/>
</dbReference>
<evidence type="ECO:0000256" key="8">
    <source>
        <dbReference type="ARBA" id="ARBA00023080"/>
    </source>
</evidence>
<dbReference type="GO" id="GO:0008253">
    <property type="term" value="F:5'-nucleotidase activity"/>
    <property type="evidence" value="ECO:0007669"/>
    <property type="project" value="UniProtKB-EC"/>
</dbReference>
<sequence length="295" mass="33486">MKMFANLCEIPELSRPNVFIKDKEDLLKKINQIVSDGHKKLQIVTDFDHTLTRHNMDNGDPVLTSYGMFRECPSIPKDYKDEENRLSEIYKPIEVDPVMSDEDKTKHMVDWYVAGHKLLKGMKFPKNELEEVSQKMKECFRTGVRELIAWSETQQVPVLVFSAGLGECVVAALRAANLLLPHVKVVSNFLAFDDTGAIIGIKGDVIHTYNKNETVIKNTEYYEMVKERNNVLLMGDNIGDAGMAEGMEHCDVIIKIGFLGRNTDANLQNYVKKFDIVLVNDHSMDIANAILKHVL</sequence>
<comment type="similarity">
    <text evidence="2 9">Belongs to the pyrimidine 5'-nucleotidase family.</text>
</comment>
<dbReference type="RefSeq" id="XP_026491216.1">
    <property type="nucleotide sequence ID" value="XM_026635431.2"/>
</dbReference>
<evidence type="ECO:0000313" key="10">
    <source>
        <dbReference type="Proteomes" id="UP001652626"/>
    </source>
</evidence>
<keyword evidence="5 9" id="KW-0547">Nucleotide-binding</keyword>
<dbReference type="PANTHER" id="PTHR13045:SF0">
    <property type="entry name" value="7-METHYLGUANOSINE PHOSPHATE-SPECIFIC 5'-NUCLEOTIDASE"/>
    <property type="match status" value="1"/>
</dbReference>
<dbReference type="Pfam" id="PF05822">
    <property type="entry name" value="UMPH-1"/>
    <property type="match status" value="1"/>
</dbReference>
<keyword evidence="6 9" id="KW-0378">Hydrolase</keyword>
<reference evidence="11" key="2">
    <citation type="submission" date="2025-08" db="UniProtKB">
        <authorList>
            <consortium name="RefSeq"/>
        </authorList>
    </citation>
    <scope>IDENTIFICATION</scope>
    <source>
        <tissue evidence="11">Whole body</tissue>
    </source>
</reference>
<dbReference type="InterPro" id="IPR023214">
    <property type="entry name" value="HAD_sf"/>
</dbReference>
<accession>A0A8B8I527</accession>